<dbReference type="InterPro" id="IPR013749">
    <property type="entry name" value="PM/HMP-P_kinase-1"/>
</dbReference>
<sequence length="97" mass="10456">MPRHAVPVKTITLYPPCFQSNSTHGTGYTQSVAALACALGNGMSVQDATAQATLYTYLGIETAPPIEPPLLRIEARRSTVNMSFSWSTCSLDHEIIS</sequence>
<dbReference type="Pfam" id="PF08543">
    <property type="entry name" value="Phos_pyr_kin"/>
    <property type="match status" value="1"/>
</dbReference>
<dbReference type="SUPFAM" id="SSF53613">
    <property type="entry name" value="Ribokinase-like"/>
    <property type="match status" value="1"/>
</dbReference>
<protein>
    <recommendedName>
        <fullName evidence="1">Pyridoxamine kinase/Phosphomethylpyrimidine kinase domain-containing protein</fullName>
    </recommendedName>
</protein>
<keyword evidence="3" id="KW-1185">Reference proteome</keyword>
<dbReference type="Gene3D" id="3.40.1190.20">
    <property type="match status" value="1"/>
</dbReference>
<evidence type="ECO:0000259" key="1">
    <source>
        <dbReference type="Pfam" id="PF08543"/>
    </source>
</evidence>
<feature type="domain" description="Pyridoxamine kinase/Phosphomethylpyrimidine kinase" evidence="1">
    <location>
        <begin position="11"/>
        <end position="64"/>
    </location>
</feature>
<organism evidence="2 3">
    <name type="scientific">Boletus edulis BED1</name>
    <dbReference type="NCBI Taxonomy" id="1328754"/>
    <lineage>
        <taxon>Eukaryota</taxon>
        <taxon>Fungi</taxon>
        <taxon>Dikarya</taxon>
        <taxon>Basidiomycota</taxon>
        <taxon>Agaricomycotina</taxon>
        <taxon>Agaricomycetes</taxon>
        <taxon>Agaricomycetidae</taxon>
        <taxon>Boletales</taxon>
        <taxon>Boletineae</taxon>
        <taxon>Boletaceae</taxon>
        <taxon>Boletoideae</taxon>
        <taxon>Boletus</taxon>
    </lineage>
</organism>
<evidence type="ECO:0000313" key="3">
    <source>
        <dbReference type="Proteomes" id="UP001194468"/>
    </source>
</evidence>
<dbReference type="Proteomes" id="UP001194468">
    <property type="component" value="Unassembled WGS sequence"/>
</dbReference>
<dbReference type="AlphaFoldDB" id="A0AAD4GDB8"/>
<reference evidence="2" key="1">
    <citation type="submission" date="2019-10" db="EMBL/GenBank/DDBJ databases">
        <authorList>
            <consortium name="DOE Joint Genome Institute"/>
            <person name="Kuo A."/>
            <person name="Miyauchi S."/>
            <person name="Kiss E."/>
            <person name="Drula E."/>
            <person name="Kohler A."/>
            <person name="Sanchez-Garcia M."/>
            <person name="Andreopoulos B."/>
            <person name="Barry K.W."/>
            <person name="Bonito G."/>
            <person name="Buee M."/>
            <person name="Carver A."/>
            <person name="Chen C."/>
            <person name="Cichocki N."/>
            <person name="Clum A."/>
            <person name="Culley D."/>
            <person name="Crous P.W."/>
            <person name="Fauchery L."/>
            <person name="Girlanda M."/>
            <person name="Hayes R."/>
            <person name="Keri Z."/>
            <person name="LaButti K."/>
            <person name="Lipzen A."/>
            <person name="Lombard V."/>
            <person name="Magnuson J."/>
            <person name="Maillard F."/>
            <person name="Morin E."/>
            <person name="Murat C."/>
            <person name="Nolan M."/>
            <person name="Ohm R."/>
            <person name="Pangilinan J."/>
            <person name="Pereira M."/>
            <person name="Perotto S."/>
            <person name="Peter M."/>
            <person name="Riley R."/>
            <person name="Sitrit Y."/>
            <person name="Stielow B."/>
            <person name="Szollosi G."/>
            <person name="Zifcakova L."/>
            <person name="Stursova M."/>
            <person name="Spatafora J.W."/>
            <person name="Tedersoo L."/>
            <person name="Vaario L.-M."/>
            <person name="Yamada A."/>
            <person name="Yan M."/>
            <person name="Wang P."/>
            <person name="Xu J."/>
            <person name="Bruns T."/>
            <person name="Baldrian P."/>
            <person name="Vilgalys R."/>
            <person name="Henrissat B."/>
            <person name="Grigoriev I.V."/>
            <person name="Hibbett D."/>
            <person name="Nagy L.G."/>
            <person name="Martin F.M."/>
        </authorList>
    </citation>
    <scope>NUCLEOTIDE SEQUENCE</scope>
    <source>
        <strain evidence="2">BED1</strain>
    </source>
</reference>
<gene>
    <name evidence="2" type="ORF">L210DRAFT_3546085</name>
</gene>
<name>A0AAD4GDB8_BOLED</name>
<reference evidence="2" key="2">
    <citation type="journal article" date="2020" name="Nat. Commun.">
        <title>Large-scale genome sequencing of mycorrhizal fungi provides insights into the early evolution of symbiotic traits.</title>
        <authorList>
            <person name="Miyauchi S."/>
            <person name="Kiss E."/>
            <person name="Kuo A."/>
            <person name="Drula E."/>
            <person name="Kohler A."/>
            <person name="Sanchez-Garcia M."/>
            <person name="Morin E."/>
            <person name="Andreopoulos B."/>
            <person name="Barry K.W."/>
            <person name="Bonito G."/>
            <person name="Buee M."/>
            <person name="Carver A."/>
            <person name="Chen C."/>
            <person name="Cichocki N."/>
            <person name="Clum A."/>
            <person name="Culley D."/>
            <person name="Crous P.W."/>
            <person name="Fauchery L."/>
            <person name="Girlanda M."/>
            <person name="Hayes R.D."/>
            <person name="Keri Z."/>
            <person name="LaButti K."/>
            <person name="Lipzen A."/>
            <person name="Lombard V."/>
            <person name="Magnuson J."/>
            <person name="Maillard F."/>
            <person name="Murat C."/>
            <person name="Nolan M."/>
            <person name="Ohm R.A."/>
            <person name="Pangilinan J."/>
            <person name="Pereira M.F."/>
            <person name="Perotto S."/>
            <person name="Peter M."/>
            <person name="Pfister S."/>
            <person name="Riley R."/>
            <person name="Sitrit Y."/>
            <person name="Stielow J.B."/>
            <person name="Szollosi G."/>
            <person name="Zifcakova L."/>
            <person name="Stursova M."/>
            <person name="Spatafora J.W."/>
            <person name="Tedersoo L."/>
            <person name="Vaario L.M."/>
            <person name="Yamada A."/>
            <person name="Yan M."/>
            <person name="Wang P."/>
            <person name="Xu J."/>
            <person name="Bruns T."/>
            <person name="Baldrian P."/>
            <person name="Vilgalys R."/>
            <person name="Dunand C."/>
            <person name="Henrissat B."/>
            <person name="Grigoriev I.V."/>
            <person name="Hibbett D."/>
            <person name="Nagy L.G."/>
            <person name="Martin F.M."/>
        </authorList>
    </citation>
    <scope>NUCLEOTIDE SEQUENCE</scope>
    <source>
        <strain evidence="2">BED1</strain>
    </source>
</reference>
<comment type="caution">
    <text evidence="2">The sequence shown here is derived from an EMBL/GenBank/DDBJ whole genome shotgun (WGS) entry which is preliminary data.</text>
</comment>
<accession>A0AAD4GDB8</accession>
<dbReference type="EMBL" id="WHUW01000018">
    <property type="protein sequence ID" value="KAF8437562.1"/>
    <property type="molecule type" value="Genomic_DNA"/>
</dbReference>
<proteinExistence type="predicted"/>
<dbReference type="InterPro" id="IPR029056">
    <property type="entry name" value="Ribokinase-like"/>
</dbReference>
<evidence type="ECO:0000313" key="2">
    <source>
        <dbReference type="EMBL" id="KAF8437562.1"/>
    </source>
</evidence>